<dbReference type="InterPro" id="IPR021192">
    <property type="entry name" value="UCP031578_Vanz/RDD"/>
</dbReference>
<proteinExistence type="predicted"/>
<keyword evidence="4" id="KW-1185">Reference proteome</keyword>
<reference evidence="3 4" key="1">
    <citation type="submission" date="2020-04" db="EMBL/GenBank/DDBJ databases">
        <title>A novel species of genus Lactobacillus that was isolated from fermented food Zha-chili.</title>
        <authorList>
            <person name="Zhang Z."/>
        </authorList>
    </citation>
    <scope>NUCLEOTIDE SEQUENCE [LARGE SCALE GENOMIC DNA]</scope>
    <source>
        <strain evidence="4">HBUAS51383</strain>
    </source>
</reference>
<feature type="transmembrane region" description="Helical" evidence="1">
    <location>
        <begin position="320"/>
        <end position="341"/>
    </location>
</feature>
<feature type="transmembrane region" description="Helical" evidence="1">
    <location>
        <begin position="295"/>
        <end position="314"/>
    </location>
</feature>
<comment type="caution">
    <text evidence="3">The sequence shown here is derived from an EMBL/GenBank/DDBJ whole genome shotgun (WGS) entry which is preliminary data.</text>
</comment>
<evidence type="ECO:0000313" key="4">
    <source>
        <dbReference type="Proteomes" id="UP000763447"/>
    </source>
</evidence>
<dbReference type="RefSeq" id="WP_168925936.1">
    <property type="nucleotide sequence ID" value="NZ_JAAXLJ010000024.1"/>
</dbReference>
<protein>
    <submittedName>
        <fullName evidence="3">Teicoplanin resistance protein VanZ</fullName>
    </submittedName>
</protein>
<dbReference type="Pfam" id="PF04892">
    <property type="entry name" value="VanZ"/>
    <property type="match status" value="1"/>
</dbReference>
<keyword evidence="1" id="KW-0472">Membrane</keyword>
<feature type="transmembrane region" description="Helical" evidence="1">
    <location>
        <begin position="139"/>
        <end position="161"/>
    </location>
</feature>
<keyword evidence="1" id="KW-1133">Transmembrane helix</keyword>
<dbReference type="InterPro" id="IPR053150">
    <property type="entry name" value="Teicoplanin_resist-assoc"/>
</dbReference>
<sequence length="370" mass="42526">MVYLFDIRMAMLAFPLIALLITFPVLLWHYHRFGAISRWSIVMLYSFVFYLLCAYFLIILPLPSMASVAKLTTPRYNLQPLLFIREFIDQNPFQLTNPQTWLAAVKNPTVVQPLFNIVLTIPFGFYLRGYFRKSWWQTIIISFCLSLFFELTQLSGDYGIYPRSYRLFDVDDLLLNTTGGIIGYWLTGIVLPLLPTSDRIKERLQVQARQVSFFRHATSFVVDWGLFTVLSTVVNALLGNVKQFSQIVALISLMIVALVPQFIWRKTFGMRLVHLKVANMAGQQVTNGQICRRWLMGYSLFLVPIVIGGILAFIPQSSQLYMFGGIGMVLILGLIGIILGLDMMIDIFRPQHALLFERWSRTVLISDYQS</sequence>
<evidence type="ECO:0000259" key="2">
    <source>
        <dbReference type="Pfam" id="PF04892"/>
    </source>
</evidence>
<gene>
    <name evidence="3" type="ORF">HC026_10775</name>
</gene>
<dbReference type="PANTHER" id="PTHR36834:SF1">
    <property type="entry name" value="INTEGRAL MEMBRANE PROTEIN"/>
    <property type="match status" value="1"/>
</dbReference>
<dbReference type="PANTHER" id="PTHR36834">
    <property type="entry name" value="MEMBRANE PROTEIN-RELATED"/>
    <property type="match status" value="1"/>
</dbReference>
<dbReference type="PIRSF" id="PIRSF031578">
    <property type="entry name" value="Uncharacterised_Vanz_RDD-cont"/>
    <property type="match status" value="1"/>
</dbReference>
<feature type="transmembrane region" description="Helical" evidence="1">
    <location>
        <begin position="173"/>
        <end position="196"/>
    </location>
</feature>
<evidence type="ECO:0000313" key="3">
    <source>
        <dbReference type="EMBL" id="NLR19376.1"/>
    </source>
</evidence>
<dbReference type="Proteomes" id="UP000763447">
    <property type="component" value="Unassembled WGS sequence"/>
</dbReference>
<feature type="transmembrane region" description="Helical" evidence="1">
    <location>
        <begin position="244"/>
        <end position="264"/>
    </location>
</feature>
<dbReference type="EMBL" id="JAAXLJ010000024">
    <property type="protein sequence ID" value="NLR19376.1"/>
    <property type="molecule type" value="Genomic_DNA"/>
</dbReference>
<feature type="domain" description="VanZ-like" evidence="2">
    <location>
        <begin position="47"/>
        <end position="189"/>
    </location>
</feature>
<feature type="transmembrane region" description="Helical" evidence="1">
    <location>
        <begin position="110"/>
        <end position="127"/>
    </location>
</feature>
<feature type="transmembrane region" description="Helical" evidence="1">
    <location>
        <begin position="217"/>
        <end position="238"/>
    </location>
</feature>
<name>A0ABX1KZL6_9LACO</name>
<feature type="transmembrane region" description="Helical" evidence="1">
    <location>
        <begin position="42"/>
        <end position="62"/>
    </location>
</feature>
<evidence type="ECO:0000256" key="1">
    <source>
        <dbReference type="SAM" id="Phobius"/>
    </source>
</evidence>
<accession>A0ABX1KZL6</accession>
<organism evidence="3 4">
    <name type="scientific">Secundilactobacillus angelensis</name>
    <dbReference type="NCBI Taxonomy" id="2722706"/>
    <lineage>
        <taxon>Bacteria</taxon>
        <taxon>Bacillati</taxon>
        <taxon>Bacillota</taxon>
        <taxon>Bacilli</taxon>
        <taxon>Lactobacillales</taxon>
        <taxon>Lactobacillaceae</taxon>
        <taxon>Secundilactobacillus</taxon>
    </lineage>
</organism>
<keyword evidence="1" id="KW-0812">Transmembrane</keyword>
<dbReference type="InterPro" id="IPR006976">
    <property type="entry name" value="VanZ-like"/>
</dbReference>
<feature type="transmembrane region" description="Helical" evidence="1">
    <location>
        <begin position="12"/>
        <end position="30"/>
    </location>
</feature>